<dbReference type="SUPFAM" id="SSF47384">
    <property type="entry name" value="Homodimeric domain of signal transducing histidine kinase"/>
    <property type="match status" value="1"/>
</dbReference>
<evidence type="ECO:0000256" key="5">
    <source>
        <dbReference type="ARBA" id="ARBA00022777"/>
    </source>
</evidence>
<feature type="domain" description="Histidine kinase" evidence="7">
    <location>
        <begin position="161"/>
        <end position="375"/>
    </location>
</feature>
<dbReference type="PANTHER" id="PTHR42878">
    <property type="entry name" value="TWO-COMPONENT HISTIDINE KINASE"/>
    <property type="match status" value="1"/>
</dbReference>
<protein>
    <recommendedName>
        <fullName evidence="2">histidine kinase</fullName>
        <ecNumber evidence="2">2.7.13.3</ecNumber>
    </recommendedName>
</protein>
<keyword evidence="5" id="KW-0418">Kinase</keyword>
<keyword evidence="6" id="KW-0472">Membrane</keyword>
<dbReference type="Pfam" id="PF02518">
    <property type="entry name" value="HATPase_c"/>
    <property type="match status" value="1"/>
</dbReference>
<evidence type="ECO:0000256" key="3">
    <source>
        <dbReference type="ARBA" id="ARBA00022553"/>
    </source>
</evidence>
<keyword evidence="4" id="KW-0808">Transferase</keyword>
<dbReference type="InterPro" id="IPR036890">
    <property type="entry name" value="HATPase_C_sf"/>
</dbReference>
<evidence type="ECO:0000256" key="4">
    <source>
        <dbReference type="ARBA" id="ARBA00022679"/>
    </source>
</evidence>
<dbReference type="SMART" id="SM00388">
    <property type="entry name" value="HisKA"/>
    <property type="match status" value="1"/>
</dbReference>
<dbReference type="InterPro" id="IPR000014">
    <property type="entry name" value="PAS"/>
</dbReference>
<organism evidence="8">
    <name type="scientific">hydrothermal vent metagenome</name>
    <dbReference type="NCBI Taxonomy" id="652676"/>
    <lineage>
        <taxon>unclassified sequences</taxon>
        <taxon>metagenomes</taxon>
        <taxon>ecological metagenomes</taxon>
    </lineage>
</organism>
<evidence type="ECO:0000256" key="6">
    <source>
        <dbReference type="ARBA" id="ARBA00023136"/>
    </source>
</evidence>
<dbReference type="InterPro" id="IPR003594">
    <property type="entry name" value="HATPase_dom"/>
</dbReference>
<dbReference type="PROSITE" id="PS50109">
    <property type="entry name" value="HIS_KIN"/>
    <property type="match status" value="1"/>
</dbReference>
<dbReference type="SUPFAM" id="SSF55785">
    <property type="entry name" value="PYP-like sensor domain (PAS domain)"/>
    <property type="match status" value="1"/>
</dbReference>
<dbReference type="Pfam" id="PF00512">
    <property type="entry name" value="HisKA"/>
    <property type="match status" value="1"/>
</dbReference>
<dbReference type="PRINTS" id="PR00344">
    <property type="entry name" value="BCTRLSENSOR"/>
</dbReference>
<dbReference type="Gene3D" id="3.30.450.20">
    <property type="entry name" value="PAS domain"/>
    <property type="match status" value="1"/>
</dbReference>
<gene>
    <name evidence="8" type="ORF">MNBD_GAMMA22-205</name>
</gene>
<reference evidence="8" key="1">
    <citation type="submission" date="2018-06" db="EMBL/GenBank/DDBJ databases">
        <authorList>
            <person name="Zhirakovskaya E."/>
        </authorList>
    </citation>
    <scope>NUCLEOTIDE SEQUENCE</scope>
</reference>
<dbReference type="InterPro" id="IPR004358">
    <property type="entry name" value="Sig_transdc_His_kin-like_C"/>
</dbReference>
<evidence type="ECO:0000259" key="7">
    <source>
        <dbReference type="PROSITE" id="PS50109"/>
    </source>
</evidence>
<evidence type="ECO:0000313" key="8">
    <source>
        <dbReference type="EMBL" id="VAX01910.1"/>
    </source>
</evidence>
<sequence length="381" mass="43676">MIFQTELPTLPAILNSLDEGILVVDNAIKITLYNPQFTKMWGIPSSLMQECDDEKTLSFIFEQLVDPANFIKKVRDLYSSLEEDRDLIRFKDGRVFERHSAPLNTTDSETYSRIWSFKDVTDKVNADLEIKVYKNYIEKLVEVRTENLERANSRLEAFNYSASHDLRAPLRSIEGFSAILLEDYQDKIDERGSKYLQTIHESVQHMRLLIENLLKLSQVTHAKLSCQQVDLTEIANKVIKQLKADALERRLKIDISAGMHAFANAELLSIALENLIGNAWKYTATQNETYIKIDSYIDEGETVFFIKDNGVGFNMDVAHELFKPFKRLHSEHEFSGSGVGLATVQRIILQHNGKIWAEAEPNNGATFYFTLAVPHSRRITH</sequence>
<dbReference type="InterPro" id="IPR005467">
    <property type="entry name" value="His_kinase_dom"/>
</dbReference>
<dbReference type="Gene3D" id="3.30.565.10">
    <property type="entry name" value="Histidine kinase-like ATPase, C-terminal domain"/>
    <property type="match status" value="1"/>
</dbReference>
<proteinExistence type="predicted"/>
<dbReference type="CDD" id="cd00082">
    <property type="entry name" value="HisKA"/>
    <property type="match status" value="1"/>
</dbReference>
<dbReference type="GO" id="GO:0007234">
    <property type="term" value="P:osmosensory signaling via phosphorelay pathway"/>
    <property type="evidence" value="ECO:0007669"/>
    <property type="project" value="TreeGrafter"/>
</dbReference>
<dbReference type="InterPro" id="IPR050351">
    <property type="entry name" value="BphY/WalK/GraS-like"/>
</dbReference>
<dbReference type="FunFam" id="3.30.565.10:FF:000006">
    <property type="entry name" value="Sensor histidine kinase WalK"/>
    <property type="match status" value="1"/>
</dbReference>
<dbReference type="GO" id="GO:0030295">
    <property type="term" value="F:protein kinase activator activity"/>
    <property type="evidence" value="ECO:0007669"/>
    <property type="project" value="TreeGrafter"/>
</dbReference>
<dbReference type="InterPro" id="IPR003661">
    <property type="entry name" value="HisK_dim/P_dom"/>
</dbReference>
<dbReference type="Pfam" id="PF12860">
    <property type="entry name" value="PAS_7"/>
    <property type="match status" value="1"/>
</dbReference>
<dbReference type="GO" id="GO:0000156">
    <property type="term" value="F:phosphorelay response regulator activity"/>
    <property type="evidence" value="ECO:0007669"/>
    <property type="project" value="TreeGrafter"/>
</dbReference>
<comment type="catalytic activity">
    <reaction evidence="1">
        <text>ATP + protein L-histidine = ADP + protein N-phospho-L-histidine.</text>
        <dbReference type="EC" id="2.7.13.3"/>
    </reaction>
</comment>
<dbReference type="PANTHER" id="PTHR42878:SF15">
    <property type="entry name" value="BACTERIOPHYTOCHROME"/>
    <property type="match status" value="1"/>
</dbReference>
<dbReference type="InterPro" id="IPR035965">
    <property type="entry name" value="PAS-like_dom_sf"/>
</dbReference>
<dbReference type="AlphaFoldDB" id="A0A3B1AUK2"/>
<dbReference type="SMART" id="SM00387">
    <property type="entry name" value="HATPase_c"/>
    <property type="match status" value="1"/>
</dbReference>
<dbReference type="GO" id="GO:0000155">
    <property type="term" value="F:phosphorelay sensor kinase activity"/>
    <property type="evidence" value="ECO:0007669"/>
    <property type="project" value="InterPro"/>
</dbReference>
<dbReference type="InterPro" id="IPR036097">
    <property type="entry name" value="HisK_dim/P_sf"/>
</dbReference>
<keyword evidence="3" id="KW-0597">Phosphoprotein</keyword>
<dbReference type="EC" id="2.7.13.3" evidence="2"/>
<dbReference type="EMBL" id="UOFS01000050">
    <property type="protein sequence ID" value="VAX01910.1"/>
    <property type="molecule type" value="Genomic_DNA"/>
</dbReference>
<dbReference type="GO" id="GO:0016020">
    <property type="term" value="C:membrane"/>
    <property type="evidence" value="ECO:0007669"/>
    <property type="project" value="UniProtKB-SubCell"/>
</dbReference>
<dbReference type="Gene3D" id="1.10.287.130">
    <property type="match status" value="1"/>
</dbReference>
<accession>A0A3B1AUK2</accession>
<dbReference type="SUPFAM" id="SSF55874">
    <property type="entry name" value="ATPase domain of HSP90 chaperone/DNA topoisomerase II/histidine kinase"/>
    <property type="match status" value="1"/>
</dbReference>
<evidence type="ECO:0000256" key="1">
    <source>
        <dbReference type="ARBA" id="ARBA00000085"/>
    </source>
</evidence>
<name>A0A3B1AUK2_9ZZZZ</name>
<dbReference type="CDD" id="cd00130">
    <property type="entry name" value="PAS"/>
    <property type="match status" value="1"/>
</dbReference>
<evidence type="ECO:0000256" key="2">
    <source>
        <dbReference type="ARBA" id="ARBA00012438"/>
    </source>
</evidence>